<dbReference type="InParanoid" id="A0A804JLK9"/>
<sequence length="76" mass="8867">MALDISEQSFGKSYWENLEHYKDMELQSLKWQTSMIDRFSEQNSNGCCTRESLLLSTQHQFEAPAPKATSWHVQVL</sequence>
<dbReference type="Gramene" id="Ma06_t28810.1">
    <property type="protein sequence ID" value="Ma06_p28810.1"/>
    <property type="gene ID" value="Ma06_g28810"/>
</dbReference>
<dbReference type="EnsemblPlants" id="Ma06_t28810.1">
    <property type="protein sequence ID" value="Ma06_p28810.1"/>
    <property type="gene ID" value="Ma06_g28810"/>
</dbReference>
<protein>
    <submittedName>
        <fullName evidence="1">Uncharacterized protein</fullName>
    </submittedName>
</protein>
<evidence type="ECO:0000313" key="2">
    <source>
        <dbReference type="Proteomes" id="UP000012960"/>
    </source>
</evidence>
<organism evidence="1 2">
    <name type="scientific">Musa acuminata subsp. malaccensis</name>
    <name type="common">Wild banana</name>
    <name type="synonym">Musa malaccensis</name>
    <dbReference type="NCBI Taxonomy" id="214687"/>
    <lineage>
        <taxon>Eukaryota</taxon>
        <taxon>Viridiplantae</taxon>
        <taxon>Streptophyta</taxon>
        <taxon>Embryophyta</taxon>
        <taxon>Tracheophyta</taxon>
        <taxon>Spermatophyta</taxon>
        <taxon>Magnoliopsida</taxon>
        <taxon>Liliopsida</taxon>
        <taxon>Zingiberales</taxon>
        <taxon>Musaceae</taxon>
        <taxon>Musa</taxon>
    </lineage>
</organism>
<evidence type="ECO:0000313" key="1">
    <source>
        <dbReference type="EnsemblPlants" id="Ma06_p28810.1"/>
    </source>
</evidence>
<proteinExistence type="predicted"/>
<name>A0A804JLK9_MUSAM</name>
<dbReference type="AlphaFoldDB" id="A0A804JLK9"/>
<keyword evidence="2" id="KW-1185">Reference proteome</keyword>
<reference evidence="1" key="1">
    <citation type="submission" date="2021-05" db="UniProtKB">
        <authorList>
            <consortium name="EnsemblPlants"/>
        </authorList>
    </citation>
    <scope>IDENTIFICATION</scope>
    <source>
        <strain evidence="1">subsp. malaccensis</strain>
    </source>
</reference>
<dbReference type="Proteomes" id="UP000012960">
    <property type="component" value="Unplaced"/>
</dbReference>
<accession>A0A804JLK9</accession>